<name>A0A848KQM9_9ACTN</name>
<dbReference type="EMBL" id="JABBNB010000007">
    <property type="protein sequence ID" value="NMO01304.1"/>
    <property type="molecule type" value="Genomic_DNA"/>
</dbReference>
<keyword evidence="2" id="KW-0378">Hydrolase</keyword>
<dbReference type="SUPFAM" id="SSF52266">
    <property type="entry name" value="SGNH hydrolase"/>
    <property type="match status" value="1"/>
</dbReference>
<dbReference type="InterPro" id="IPR013830">
    <property type="entry name" value="SGNH_hydro"/>
</dbReference>
<dbReference type="Pfam" id="PF13472">
    <property type="entry name" value="Lipase_GDSL_2"/>
    <property type="match status" value="1"/>
</dbReference>
<dbReference type="NCBIfam" id="NF043016">
    <property type="entry name" value="DigluglyOctase"/>
    <property type="match status" value="1"/>
</dbReference>
<dbReference type="Gene3D" id="3.40.50.1110">
    <property type="entry name" value="SGNH hydrolase"/>
    <property type="match status" value="1"/>
</dbReference>
<evidence type="ECO:0000313" key="3">
    <source>
        <dbReference type="Proteomes" id="UP000550729"/>
    </source>
</evidence>
<dbReference type="Proteomes" id="UP000550729">
    <property type="component" value="Unassembled WGS sequence"/>
</dbReference>
<comment type="caution">
    <text evidence="2">The sequence shown here is derived from an EMBL/GenBank/DDBJ whole genome shotgun (WGS) entry which is preliminary data.</text>
</comment>
<gene>
    <name evidence="2" type="ORF">HH308_08755</name>
</gene>
<accession>A0A848KQM9</accession>
<dbReference type="InterPro" id="IPR036514">
    <property type="entry name" value="SGNH_hydro_sf"/>
</dbReference>
<dbReference type="AlphaFoldDB" id="A0A848KQM9"/>
<evidence type="ECO:0000259" key="1">
    <source>
        <dbReference type="Pfam" id="PF13472"/>
    </source>
</evidence>
<sequence length="254" mass="27234">MTAGQPVDGPGTIVVLSDSLAYYGPTGGLAADDPTIWPNIVGATVGRRVELFGRIGWTTRDVWWAVTQDPRIWAALPKADVLVFAIGGMDSLPSPLPTALREQIRYLRPAGLRSAVRDAYAWLQPRLSPLGWPMALPPKITVEYLERVRGAVAHLRPDLPMVVCLPPTHASPYYGDVHLGRVPTTSAMRRWAAEHDLVTVDFYPTTRDAFADPESGMNPDGIHWGTACHASIAAVTAPVVASALAAGEVAAATD</sequence>
<dbReference type="CDD" id="cd00229">
    <property type="entry name" value="SGNH_hydrolase"/>
    <property type="match status" value="1"/>
</dbReference>
<keyword evidence="3" id="KW-1185">Reference proteome</keyword>
<reference evidence="2 3" key="1">
    <citation type="submission" date="2020-04" db="EMBL/GenBank/DDBJ databases">
        <title>Gordonia sp. nov. TBRC 11910.</title>
        <authorList>
            <person name="Suriyachadkun C."/>
        </authorList>
    </citation>
    <scope>NUCLEOTIDE SEQUENCE [LARGE SCALE GENOMIC DNA]</scope>
    <source>
        <strain evidence="2 3">TBRC 11910</strain>
    </source>
</reference>
<dbReference type="RefSeq" id="WP_170193805.1">
    <property type="nucleotide sequence ID" value="NZ_JABBNB010000007.1"/>
</dbReference>
<dbReference type="GO" id="GO:0016787">
    <property type="term" value="F:hydrolase activity"/>
    <property type="evidence" value="ECO:0007669"/>
    <property type="project" value="UniProtKB-KW"/>
</dbReference>
<evidence type="ECO:0000313" key="2">
    <source>
        <dbReference type="EMBL" id="NMO01304.1"/>
    </source>
</evidence>
<protein>
    <submittedName>
        <fullName evidence="2">SGNH/GDSL hydrolase family protein</fullName>
    </submittedName>
</protein>
<organism evidence="2 3">
    <name type="scientific">Gordonia asplenii</name>
    <dbReference type="NCBI Taxonomy" id="2725283"/>
    <lineage>
        <taxon>Bacteria</taxon>
        <taxon>Bacillati</taxon>
        <taxon>Actinomycetota</taxon>
        <taxon>Actinomycetes</taxon>
        <taxon>Mycobacteriales</taxon>
        <taxon>Gordoniaceae</taxon>
        <taxon>Gordonia</taxon>
    </lineage>
</organism>
<feature type="domain" description="SGNH hydrolase-type esterase" evidence="1">
    <location>
        <begin position="18"/>
        <end position="229"/>
    </location>
</feature>
<proteinExistence type="predicted"/>
<dbReference type="InterPro" id="IPR050023">
    <property type="entry name" value="OctT"/>
</dbReference>